<name>A0A5P3VNN0_9BURK</name>
<reference evidence="1 2" key="1">
    <citation type="submission" date="2018-09" db="EMBL/GenBank/DDBJ databases">
        <title>Complete genome sequence of Cupriavidus oxalaticus T2, a bacterium capable of phenol tolerance and degradation.</title>
        <authorList>
            <person name="Yan J."/>
        </authorList>
    </citation>
    <scope>NUCLEOTIDE SEQUENCE [LARGE SCALE GENOMIC DNA]</scope>
    <source>
        <strain evidence="1 2">T2</strain>
    </source>
</reference>
<proteinExistence type="predicted"/>
<organism evidence="1 2">
    <name type="scientific">Cupriavidus oxalaticus</name>
    <dbReference type="NCBI Taxonomy" id="96344"/>
    <lineage>
        <taxon>Bacteria</taxon>
        <taxon>Pseudomonadati</taxon>
        <taxon>Pseudomonadota</taxon>
        <taxon>Betaproteobacteria</taxon>
        <taxon>Burkholderiales</taxon>
        <taxon>Burkholderiaceae</taxon>
        <taxon>Cupriavidus</taxon>
    </lineage>
</organism>
<dbReference type="EMBL" id="CP032519">
    <property type="protein sequence ID" value="QEZ48006.1"/>
    <property type="molecule type" value="Genomic_DNA"/>
</dbReference>
<gene>
    <name evidence="1" type="ORF">D2917_28455</name>
</gene>
<protein>
    <recommendedName>
        <fullName evidence="3">Type I restriction endonuclease subunit M</fullName>
    </recommendedName>
</protein>
<evidence type="ECO:0000313" key="1">
    <source>
        <dbReference type="EMBL" id="QEZ48006.1"/>
    </source>
</evidence>
<dbReference type="RefSeq" id="WP_151072636.1">
    <property type="nucleotide sequence ID" value="NZ_CP032519.1"/>
</dbReference>
<evidence type="ECO:0008006" key="3">
    <source>
        <dbReference type="Google" id="ProtNLM"/>
    </source>
</evidence>
<dbReference type="Proteomes" id="UP000325743">
    <property type="component" value="Chromosome 2"/>
</dbReference>
<evidence type="ECO:0000313" key="2">
    <source>
        <dbReference type="Proteomes" id="UP000325743"/>
    </source>
</evidence>
<accession>A0A5P3VNN0</accession>
<dbReference type="AlphaFoldDB" id="A0A5P3VNN0"/>
<sequence length="100" mass="11021">MTNPHAPEASAPRFRLGRLVATPGALAALRHAESHPIALLVRHMRGDWGELDDEDRAQNEMSLITGTRLLSSYTLEAGTKVWVITEADRSATTILLPDEY</sequence>